<dbReference type="SUPFAM" id="SSF52540">
    <property type="entry name" value="P-loop containing nucleoside triphosphate hydrolases"/>
    <property type="match status" value="1"/>
</dbReference>
<dbReference type="Gene3D" id="1.20.1560.10">
    <property type="entry name" value="ABC transporter type 1, transmembrane domain"/>
    <property type="match status" value="2"/>
</dbReference>
<comment type="caution">
    <text evidence="14">The sequence shown here is derived from an EMBL/GenBank/DDBJ whole genome shotgun (WGS) entry which is preliminary data.</text>
</comment>
<dbReference type="Proteomes" id="UP000824469">
    <property type="component" value="Unassembled WGS sequence"/>
</dbReference>
<feature type="domain" description="ABC transmembrane type-1" evidence="13">
    <location>
        <begin position="534"/>
        <end position="645"/>
    </location>
</feature>
<reference evidence="14 15" key="1">
    <citation type="journal article" date="2021" name="Nat. Plants">
        <title>The Taxus genome provides insights into paclitaxel biosynthesis.</title>
        <authorList>
            <person name="Xiong X."/>
            <person name="Gou J."/>
            <person name="Liao Q."/>
            <person name="Li Y."/>
            <person name="Zhou Q."/>
            <person name="Bi G."/>
            <person name="Li C."/>
            <person name="Du R."/>
            <person name="Wang X."/>
            <person name="Sun T."/>
            <person name="Guo L."/>
            <person name="Liang H."/>
            <person name="Lu P."/>
            <person name="Wu Y."/>
            <person name="Zhang Z."/>
            <person name="Ro D.K."/>
            <person name="Shang Y."/>
            <person name="Huang S."/>
            <person name="Yan J."/>
        </authorList>
    </citation>
    <scope>NUCLEOTIDE SEQUENCE [LARGE SCALE GENOMIC DNA]</scope>
    <source>
        <strain evidence="14">Ta-2019</strain>
    </source>
</reference>
<dbReference type="OMA" id="CEDIEIC"/>
<feature type="transmembrane region" description="Helical" evidence="11">
    <location>
        <begin position="575"/>
        <end position="593"/>
    </location>
</feature>
<feature type="non-terminal residue" evidence="14">
    <location>
        <position position="645"/>
    </location>
</feature>
<dbReference type="PANTHER" id="PTHR45136">
    <property type="entry name" value="ABC TRANSPORTER DOMAIN-CONTAINING PROTEIN"/>
    <property type="match status" value="1"/>
</dbReference>
<dbReference type="GO" id="GO:0005524">
    <property type="term" value="F:ATP binding"/>
    <property type="evidence" value="ECO:0007669"/>
    <property type="project" value="UniProtKB-KW"/>
</dbReference>
<dbReference type="InterPro" id="IPR036640">
    <property type="entry name" value="ABC1_TM_sf"/>
</dbReference>
<comment type="similarity">
    <text evidence="2">Belongs to the ABC transporter superfamily. ABCB family. Multidrug resistance exporter (TC 3.A.1.201) subfamily.</text>
</comment>
<evidence type="ECO:0000256" key="11">
    <source>
        <dbReference type="SAM" id="Phobius"/>
    </source>
</evidence>
<organism evidence="14 15">
    <name type="scientific">Taxus chinensis</name>
    <name type="common">Chinese yew</name>
    <name type="synonym">Taxus wallichiana var. chinensis</name>
    <dbReference type="NCBI Taxonomy" id="29808"/>
    <lineage>
        <taxon>Eukaryota</taxon>
        <taxon>Viridiplantae</taxon>
        <taxon>Streptophyta</taxon>
        <taxon>Embryophyta</taxon>
        <taxon>Tracheophyta</taxon>
        <taxon>Spermatophyta</taxon>
        <taxon>Pinopsida</taxon>
        <taxon>Pinidae</taxon>
        <taxon>Conifers II</taxon>
        <taxon>Cupressales</taxon>
        <taxon>Taxaceae</taxon>
        <taxon>Taxus</taxon>
    </lineage>
</organism>
<keyword evidence="6" id="KW-0547">Nucleotide-binding</keyword>
<evidence type="ECO:0000313" key="14">
    <source>
        <dbReference type="EMBL" id="KAH9290781.1"/>
    </source>
</evidence>
<dbReference type="PROSITE" id="PS50893">
    <property type="entry name" value="ABC_TRANSPORTER_2"/>
    <property type="match status" value="1"/>
</dbReference>
<feature type="non-terminal residue" evidence="14">
    <location>
        <position position="1"/>
    </location>
</feature>
<evidence type="ECO:0000256" key="5">
    <source>
        <dbReference type="ARBA" id="ARBA00022737"/>
    </source>
</evidence>
<evidence type="ECO:0000259" key="12">
    <source>
        <dbReference type="PROSITE" id="PS50893"/>
    </source>
</evidence>
<dbReference type="Pfam" id="PF00005">
    <property type="entry name" value="ABC_tran"/>
    <property type="match status" value="1"/>
</dbReference>
<protein>
    <submittedName>
        <fullName evidence="14">Uncharacterized protein</fullName>
    </submittedName>
</protein>
<keyword evidence="4 11" id="KW-0812">Transmembrane</keyword>
<dbReference type="InterPro" id="IPR011527">
    <property type="entry name" value="ABC1_TM_dom"/>
</dbReference>
<dbReference type="FunFam" id="3.40.50.300:FF:000066">
    <property type="entry name" value="ABC transporter B family member 1"/>
    <property type="match status" value="1"/>
</dbReference>
<evidence type="ECO:0000256" key="2">
    <source>
        <dbReference type="ARBA" id="ARBA00007577"/>
    </source>
</evidence>
<dbReference type="Pfam" id="PF00664">
    <property type="entry name" value="ABC_membrane"/>
    <property type="match status" value="2"/>
</dbReference>
<dbReference type="EMBL" id="JAHRHJ020003813">
    <property type="protein sequence ID" value="KAH9290781.1"/>
    <property type="molecule type" value="Genomic_DNA"/>
</dbReference>
<accession>A0AA38BYE6</accession>
<evidence type="ECO:0000256" key="3">
    <source>
        <dbReference type="ARBA" id="ARBA00022448"/>
    </source>
</evidence>
<keyword evidence="8 11" id="KW-1133">Transmembrane helix</keyword>
<proteinExistence type="inferred from homology"/>
<evidence type="ECO:0000256" key="7">
    <source>
        <dbReference type="ARBA" id="ARBA00022840"/>
    </source>
</evidence>
<feature type="domain" description="ABC transporter" evidence="12">
    <location>
        <begin position="202"/>
        <end position="438"/>
    </location>
</feature>
<dbReference type="GO" id="GO:0016887">
    <property type="term" value="F:ATP hydrolysis activity"/>
    <property type="evidence" value="ECO:0007669"/>
    <property type="project" value="InterPro"/>
</dbReference>
<dbReference type="Gene3D" id="3.40.50.300">
    <property type="entry name" value="P-loop containing nucleotide triphosphate hydrolases"/>
    <property type="match status" value="1"/>
</dbReference>
<dbReference type="SMART" id="SM00382">
    <property type="entry name" value="AAA"/>
    <property type="match status" value="1"/>
</dbReference>
<keyword evidence="7" id="KW-0067">ATP-binding</keyword>
<feature type="transmembrane region" description="Helical" evidence="11">
    <location>
        <begin position="107"/>
        <end position="127"/>
    </location>
</feature>
<keyword evidence="9 11" id="KW-0472">Membrane</keyword>
<name>A0AA38BYE6_TAXCH</name>
<dbReference type="PROSITE" id="PS00211">
    <property type="entry name" value="ABC_TRANSPORTER_1"/>
    <property type="match status" value="1"/>
</dbReference>
<comment type="subcellular location">
    <subcellularLocation>
        <location evidence="1">Cell membrane</location>
        <topology evidence="1">Multi-pass membrane protein</topology>
    </subcellularLocation>
</comment>
<gene>
    <name evidence="14" type="ORF">KI387_034898</name>
</gene>
<evidence type="ECO:0000256" key="8">
    <source>
        <dbReference type="ARBA" id="ARBA00022989"/>
    </source>
</evidence>
<dbReference type="PROSITE" id="PS50929">
    <property type="entry name" value="ABC_TM1F"/>
    <property type="match status" value="2"/>
</dbReference>
<dbReference type="AlphaFoldDB" id="A0AA38BYE6"/>
<evidence type="ECO:0000256" key="1">
    <source>
        <dbReference type="ARBA" id="ARBA00004651"/>
    </source>
</evidence>
<dbReference type="PANTHER" id="PTHR45136:SF2">
    <property type="entry name" value="ABC TRANSPORTER DOMAIN-CONTAINING PROTEIN"/>
    <property type="match status" value="1"/>
</dbReference>
<dbReference type="InterPro" id="IPR017871">
    <property type="entry name" value="ABC_transporter-like_CS"/>
</dbReference>
<dbReference type="CDD" id="cd03249">
    <property type="entry name" value="ABC_MTABC3_MDL1_MDL2"/>
    <property type="match status" value="1"/>
</dbReference>
<dbReference type="CDD" id="cd18577">
    <property type="entry name" value="ABC_6TM_Pgp_ABCB1_D1_like"/>
    <property type="match status" value="1"/>
</dbReference>
<dbReference type="SUPFAM" id="SSF90123">
    <property type="entry name" value="ABC transporter transmembrane region"/>
    <property type="match status" value="2"/>
</dbReference>
<keyword evidence="5" id="KW-0677">Repeat</keyword>
<dbReference type="InterPro" id="IPR003439">
    <property type="entry name" value="ABC_transporter-like_ATP-bd"/>
</dbReference>
<keyword evidence="3" id="KW-0813">Transport</keyword>
<sequence length="645" mass="70553">IPYFLMNASFFFSGYIVAFSLIWRLAIVAFPFVVLLLIPGIMYGRILVGIARKTREAYNIAGNIAEQALSSIRTVFSFVGEETTMTRFAEALNGTVKLGIKQGLVKGMAVGSSGVVFCIWAFIAWYGSRLIMYHGASGGRVFATGTTLIMGGLALGSAIPNIRYFSEACIAAQRIFEMIERVPIIDSDDGKGEILQEVCGEVEFRNVKFAYPSRPETLIFQNFSLTIPASKTVALVGGSGSGKSTAVALVERFYDPLAGEILLDGVNIKELQLRWLRGRIGLVSQEPALFATSIRENILFGKEGSSMEEVIAASQAANAHKFIAQLPLGYDTQVGERGVQMSGGQKQRIAIARALLRDPRLLLLDEATSALDAESEKIVQDALDNASIGRTTLIIAHRLSTIRNANLIAVVHGGQVIETGDHDDLIFREHGAYATLVQLQEAASKAGEADRLDIRDSSSMRVRSSSFVSRSSSNLSVSGPDQQYKIQKEKVASSNLSVSPSDQQYKLQKEKVSSSAPSFRRLVMLNASEWKQALLGCLGAIAFGAVQPTHSFTLGSMISVFFIQDHDQMKYKTKMFSLIFFSLGVFSFLVNVVQHYNFAAMGEYLTKRVRESMLSKILTFEVGWFDEDQNSSGAVCSRLTKEANV</sequence>
<dbReference type="GO" id="GO:0005886">
    <property type="term" value="C:plasma membrane"/>
    <property type="evidence" value="ECO:0007669"/>
    <property type="project" value="UniProtKB-SubCell"/>
</dbReference>
<keyword evidence="15" id="KW-1185">Reference proteome</keyword>
<dbReference type="InterPro" id="IPR027417">
    <property type="entry name" value="P-loop_NTPase"/>
</dbReference>
<evidence type="ECO:0000259" key="13">
    <source>
        <dbReference type="PROSITE" id="PS50929"/>
    </source>
</evidence>
<feature type="transmembrane region" description="Helical" evidence="11">
    <location>
        <begin position="12"/>
        <end position="38"/>
    </location>
</feature>
<dbReference type="GO" id="GO:0140359">
    <property type="term" value="F:ABC-type transporter activity"/>
    <property type="evidence" value="ECO:0007669"/>
    <property type="project" value="InterPro"/>
</dbReference>
<evidence type="ECO:0000256" key="6">
    <source>
        <dbReference type="ARBA" id="ARBA00022741"/>
    </source>
</evidence>
<evidence type="ECO:0000256" key="4">
    <source>
        <dbReference type="ARBA" id="ARBA00022692"/>
    </source>
</evidence>
<feature type="domain" description="ABC transmembrane type-1" evidence="13">
    <location>
        <begin position="1"/>
        <end position="167"/>
    </location>
</feature>
<evidence type="ECO:0000313" key="15">
    <source>
        <dbReference type="Proteomes" id="UP000824469"/>
    </source>
</evidence>
<keyword evidence="10" id="KW-0325">Glycoprotein</keyword>
<evidence type="ECO:0000256" key="9">
    <source>
        <dbReference type="ARBA" id="ARBA00023136"/>
    </source>
</evidence>
<evidence type="ECO:0000256" key="10">
    <source>
        <dbReference type="ARBA" id="ARBA00023180"/>
    </source>
</evidence>
<feature type="transmembrane region" description="Helical" evidence="11">
    <location>
        <begin position="533"/>
        <end position="563"/>
    </location>
</feature>
<dbReference type="InterPro" id="IPR003593">
    <property type="entry name" value="AAA+_ATPase"/>
</dbReference>